<gene>
    <name evidence="1" type="ORF">DPMN_043547</name>
</gene>
<proteinExistence type="predicted"/>
<accession>A0A9D4D2Y0</accession>
<organism evidence="1 2">
    <name type="scientific">Dreissena polymorpha</name>
    <name type="common">Zebra mussel</name>
    <name type="synonym">Mytilus polymorpha</name>
    <dbReference type="NCBI Taxonomy" id="45954"/>
    <lineage>
        <taxon>Eukaryota</taxon>
        <taxon>Metazoa</taxon>
        <taxon>Spiralia</taxon>
        <taxon>Lophotrochozoa</taxon>
        <taxon>Mollusca</taxon>
        <taxon>Bivalvia</taxon>
        <taxon>Autobranchia</taxon>
        <taxon>Heteroconchia</taxon>
        <taxon>Euheterodonta</taxon>
        <taxon>Imparidentia</taxon>
        <taxon>Neoheterodontei</taxon>
        <taxon>Myida</taxon>
        <taxon>Dreissenoidea</taxon>
        <taxon>Dreissenidae</taxon>
        <taxon>Dreissena</taxon>
    </lineage>
</organism>
<comment type="caution">
    <text evidence="1">The sequence shown here is derived from an EMBL/GenBank/DDBJ whole genome shotgun (WGS) entry which is preliminary data.</text>
</comment>
<name>A0A9D4D2Y0_DREPO</name>
<dbReference type="AlphaFoldDB" id="A0A9D4D2Y0"/>
<evidence type="ECO:0000313" key="2">
    <source>
        <dbReference type="Proteomes" id="UP000828390"/>
    </source>
</evidence>
<keyword evidence="2" id="KW-1185">Reference proteome</keyword>
<sequence length="177" mass="20309">MGRDHKPWDFTALRAYCRENEYSRRRLIQNSGQTQLDVGSSNLSVYRYSVRQAYNRPVCELPKHPAPKIQQSILGISFREGGCVGTEQLGARKQLCERFILFDTSGARCNTDAKAFAVKAPLWKAQTWFRRLYTMSIAPPLQIPNSPRAFRAMGPVPEPCRNRPWKVYARRIYGGKV</sequence>
<protein>
    <submittedName>
        <fullName evidence="1">Uncharacterized protein</fullName>
    </submittedName>
</protein>
<dbReference type="EMBL" id="JAIWYP010000011">
    <property type="protein sequence ID" value="KAH3736971.1"/>
    <property type="molecule type" value="Genomic_DNA"/>
</dbReference>
<dbReference type="Proteomes" id="UP000828390">
    <property type="component" value="Unassembled WGS sequence"/>
</dbReference>
<evidence type="ECO:0000313" key="1">
    <source>
        <dbReference type="EMBL" id="KAH3736971.1"/>
    </source>
</evidence>
<reference evidence="1" key="1">
    <citation type="journal article" date="2019" name="bioRxiv">
        <title>The Genome of the Zebra Mussel, Dreissena polymorpha: A Resource for Invasive Species Research.</title>
        <authorList>
            <person name="McCartney M.A."/>
            <person name="Auch B."/>
            <person name="Kono T."/>
            <person name="Mallez S."/>
            <person name="Zhang Y."/>
            <person name="Obille A."/>
            <person name="Becker A."/>
            <person name="Abrahante J.E."/>
            <person name="Garbe J."/>
            <person name="Badalamenti J.P."/>
            <person name="Herman A."/>
            <person name="Mangelson H."/>
            <person name="Liachko I."/>
            <person name="Sullivan S."/>
            <person name="Sone E.D."/>
            <person name="Koren S."/>
            <person name="Silverstein K.A.T."/>
            <person name="Beckman K.B."/>
            <person name="Gohl D.M."/>
        </authorList>
    </citation>
    <scope>NUCLEOTIDE SEQUENCE</scope>
    <source>
        <strain evidence="1">Duluth1</strain>
        <tissue evidence="1">Whole animal</tissue>
    </source>
</reference>
<reference evidence="1" key="2">
    <citation type="submission" date="2020-11" db="EMBL/GenBank/DDBJ databases">
        <authorList>
            <person name="McCartney M.A."/>
            <person name="Auch B."/>
            <person name="Kono T."/>
            <person name="Mallez S."/>
            <person name="Becker A."/>
            <person name="Gohl D.M."/>
            <person name="Silverstein K.A.T."/>
            <person name="Koren S."/>
            <person name="Bechman K.B."/>
            <person name="Herman A."/>
            <person name="Abrahante J.E."/>
            <person name="Garbe J."/>
        </authorList>
    </citation>
    <scope>NUCLEOTIDE SEQUENCE</scope>
    <source>
        <strain evidence="1">Duluth1</strain>
        <tissue evidence="1">Whole animal</tissue>
    </source>
</reference>